<dbReference type="GO" id="GO:0009425">
    <property type="term" value="C:bacterial-type flagellum basal body"/>
    <property type="evidence" value="ECO:0007669"/>
    <property type="project" value="UniProtKB-SubCell"/>
</dbReference>
<keyword evidence="7" id="KW-1185">Reference proteome</keyword>
<comment type="caution">
    <text evidence="6">The sequence shown here is derived from an EMBL/GenBank/DDBJ whole genome shotgun (WGS) entry which is preliminary data.</text>
</comment>
<dbReference type="HAMAP" id="MF_00724">
    <property type="entry name" value="FliE"/>
    <property type="match status" value="1"/>
</dbReference>
<sequence>MNPLSMNTTLSALHAAARSAGAGEAGDVTVAGAAGSGGDFAAALKGALDAVSARQDHAAQLAKGFELGDGTDLPEVMINMQKARLAFQTTMQVRNKLVAAYQDIMNMPL</sequence>
<evidence type="ECO:0000256" key="4">
    <source>
        <dbReference type="ARBA" id="ARBA00023143"/>
    </source>
</evidence>
<proteinExistence type="inferred from homology"/>
<name>A0A317N1W5_9GAMM</name>
<evidence type="ECO:0000256" key="3">
    <source>
        <dbReference type="ARBA" id="ARBA00018024"/>
    </source>
</evidence>
<keyword evidence="6" id="KW-0966">Cell projection</keyword>
<dbReference type="InterPro" id="IPR001624">
    <property type="entry name" value="FliE"/>
</dbReference>
<dbReference type="PANTHER" id="PTHR34653">
    <property type="match status" value="1"/>
</dbReference>
<protein>
    <recommendedName>
        <fullName evidence="3 5">Flagellar hook-basal body complex protein FliE</fullName>
    </recommendedName>
</protein>
<dbReference type="Proteomes" id="UP000246569">
    <property type="component" value="Unassembled WGS sequence"/>
</dbReference>
<dbReference type="GO" id="GO:0005198">
    <property type="term" value="F:structural molecule activity"/>
    <property type="evidence" value="ECO:0007669"/>
    <property type="project" value="UniProtKB-UniRule"/>
</dbReference>
<evidence type="ECO:0000313" key="6">
    <source>
        <dbReference type="EMBL" id="PWV63283.1"/>
    </source>
</evidence>
<comment type="similarity">
    <text evidence="2 5">Belongs to the FliE family.</text>
</comment>
<evidence type="ECO:0000256" key="1">
    <source>
        <dbReference type="ARBA" id="ARBA00004117"/>
    </source>
</evidence>
<dbReference type="Pfam" id="PF02049">
    <property type="entry name" value="FliE"/>
    <property type="match status" value="1"/>
</dbReference>
<evidence type="ECO:0000313" key="7">
    <source>
        <dbReference type="Proteomes" id="UP000246569"/>
    </source>
</evidence>
<dbReference type="EMBL" id="QGTJ01000003">
    <property type="protein sequence ID" value="PWV63283.1"/>
    <property type="molecule type" value="Genomic_DNA"/>
</dbReference>
<evidence type="ECO:0000256" key="5">
    <source>
        <dbReference type="HAMAP-Rule" id="MF_00724"/>
    </source>
</evidence>
<accession>A0A317N1W5</accession>
<dbReference type="GO" id="GO:0071973">
    <property type="term" value="P:bacterial-type flagellum-dependent cell motility"/>
    <property type="evidence" value="ECO:0007669"/>
    <property type="project" value="InterPro"/>
</dbReference>
<dbReference type="NCBIfam" id="TIGR00205">
    <property type="entry name" value="fliE"/>
    <property type="match status" value="1"/>
</dbReference>
<reference evidence="6 7" key="1">
    <citation type="submission" date="2018-05" db="EMBL/GenBank/DDBJ databases">
        <title>Genomic Encyclopedia of Type Strains, Phase IV (KMG-IV): sequencing the most valuable type-strain genomes for metagenomic binning, comparative biology and taxonomic classification.</title>
        <authorList>
            <person name="Goeker M."/>
        </authorList>
    </citation>
    <scope>NUCLEOTIDE SEQUENCE [LARGE SCALE GENOMIC DNA]</scope>
    <source>
        <strain evidence="6 7">DSM 23606</strain>
    </source>
</reference>
<keyword evidence="4 5" id="KW-0975">Bacterial flagellum</keyword>
<keyword evidence="6" id="KW-0969">Cilium</keyword>
<dbReference type="PRINTS" id="PR01006">
    <property type="entry name" value="FLGHOOKFLIE"/>
</dbReference>
<evidence type="ECO:0000256" key="2">
    <source>
        <dbReference type="ARBA" id="ARBA00009272"/>
    </source>
</evidence>
<gene>
    <name evidence="5" type="primary">fliE</name>
    <name evidence="6" type="ORF">C7443_103208</name>
</gene>
<keyword evidence="6" id="KW-0282">Flagellum</keyword>
<comment type="subcellular location">
    <subcellularLocation>
        <location evidence="1 5">Bacterial flagellum basal body</location>
    </subcellularLocation>
</comment>
<dbReference type="PANTHER" id="PTHR34653:SF1">
    <property type="entry name" value="FLAGELLAR HOOK-BASAL BODY COMPLEX PROTEIN FLIE"/>
    <property type="match status" value="1"/>
</dbReference>
<dbReference type="AlphaFoldDB" id="A0A317N1W5"/>
<dbReference type="GO" id="GO:0003774">
    <property type="term" value="F:cytoskeletal motor activity"/>
    <property type="evidence" value="ECO:0007669"/>
    <property type="project" value="InterPro"/>
</dbReference>
<organism evidence="6 7">
    <name type="scientific">Plasticicumulans acidivorans</name>
    <dbReference type="NCBI Taxonomy" id="886464"/>
    <lineage>
        <taxon>Bacteria</taxon>
        <taxon>Pseudomonadati</taxon>
        <taxon>Pseudomonadota</taxon>
        <taxon>Gammaproteobacteria</taxon>
        <taxon>Candidatus Competibacteraceae</taxon>
        <taxon>Plasticicumulans</taxon>
    </lineage>
</organism>